<evidence type="ECO:0000313" key="2">
    <source>
        <dbReference type="Proteomes" id="UP000287651"/>
    </source>
</evidence>
<sequence length="217" mass="24354">MAKLASREWILEVKTQKISKVFEEKLSGKVPPVVDYSGGIYTCRAEGGRTEEFNGHDAFDRPVDTTLHGSLLLLVPGVSFVGATNYQYNPLSILHCVNATCTCRDGCRHRLRVPGSRRGPRADVFRLTCSANMVLRLIWRRASCLELAERCLELSALLARKVLSCMLCQTIASVALVLNRHPQTLCLLSIDDLEARLRFPLHPMIEACLDRWQISLM</sequence>
<evidence type="ECO:0000313" key="1">
    <source>
        <dbReference type="EMBL" id="RRT58214.1"/>
    </source>
</evidence>
<name>A0A426Z2M5_ENSVE</name>
<dbReference type="Proteomes" id="UP000287651">
    <property type="component" value="Unassembled WGS sequence"/>
</dbReference>
<proteinExistence type="predicted"/>
<comment type="caution">
    <text evidence="1">The sequence shown here is derived from an EMBL/GenBank/DDBJ whole genome shotgun (WGS) entry which is preliminary data.</text>
</comment>
<dbReference type="EMBL" id="AMZH03008798">
    <property type="protein sequence ID" value="RRT58214.1"/>
    <property type="molecule type" value="Genomic_DNA"/>
</dbReference>
<gene>
    <name evidence="1" type="ORF">B296_00041141</name>
</gene>
<organism evidence="1 2">
    <name type="scientific">Ensete ventricosum</name>
    <name type="common">Abyssinian banana</name>
    <name type="synonym">Musa ensete</name>
    <dbReference type="NCBI Taxonomy" id="4639"/>
    <lineage>
        <taxon>Eukaryota</taxon>
        <taxon>Viridiplantae</taxon>
        <taxon>Streptophyta</taxon>
        <taxon>Embryophyta</taxon>
        <taxon>Tracheophyta</taxon>
        <taxon>Spermatophyta</taxon>
        <taxon>Magnoliopsida</taxon>
        <taxon>Liliopsida</taxon>
        <taxon>Zingiberales</taxon>
        <taxon>Musaceae</taxon>
        <taxon>Ensete</taxon>
    </lineage>
</organism>
<dbReference type="AlphaFoldDB" id="A0A426Z2M5"/>
<protein>
    <submittedName>
        <fullName evidence="1">Uncharacterized protein</fullName>
    </submittedName>
</protein>
<accession>A0A426Z2M5</accession>
<reference evidence="1 2" key="1">
    <citation type="journal article" date="2014" name="Agronomy (Basel)">
        <title>A Draft Genome Sequence for Ensete ventricosum, the Drought-Tolerant Tree Against Hunger.</title>
        <authorList>
            <person name="Harrison J."/>
            <person name="Moore K.A."/>
            <person name="Paszkiewicz K."/>
            <person name="Jones T."/>
            <person name="Grant M."/>
            <person name="Ambacheew D."/>
            <person name="Muzemil S."/>
            <person name="Studholme D.J."/>
        </authorList>
    </citation>
    <scope>NUCLEOTIDE SEQUENCE [LARGE SCALE GENOMIC DNA]</scope>
</reference>